<reference evidence="3 4" key="1">
    <citation type="submission" date="2019-03" db="EMBL/GenBank/DDBJ databases">
        <title>Genomic Encyclopedia of Type Strains, Phase IV (KMG-IV): sequencing the most valuable type-strain genomes for metagenomic binning, comparative biology and taxonomic classification.</title>
        <authorList>
            <person name="Goeker M."/>
        </authorList>
    </citation>
    <scope>NUCLEOTIDE SEQUENCE [LARGE SCALE GENOMIC DNA]</scope>
    <source>
        <strain evidence="3 4">DSM 14836</strain>
    </source>
</reference>
<keyword evidence="1" id="KW-1133">Transmembrane helix</keyword>
<dbReference type="OrthoDB" id="5502786at2"/>
<protein>
    <submittedName>
        <fullName evidence="3">Uncharacterized protein DUF4178</fullName>
    </submittedName>
</protein>
<organism evidence="3 4">
    <name type="scientific">Tenacibaculum skagerrakense</name>
    <dbReference type="NCBI Taxonomy" id="186571"/>
    <lineage>
        <taxon>Bacteria</taxon>
        <taxon>Pseudomonadati</taxon>
        <taxon>Bacteroidota</taxon>
        <taxon>Flavobacteriia</taxon>
        <taxon>Flavobacteriales</taxon>
        <taxon>Flavobacteriaceae</taxon>
        <taxon>Tenacibaculum</taxon>
    </lineage>
</organism>
<name>A0A4R2NTD2_9FLAO</name>
<evidence type="ECO:0000313" key="3">
    <source>
        <dbReference type="EMBL" id="TCP24744.1"/>
    </source>
</evidence>
<accession>A0A4R2NTD2</accession>
<dbReference type="Pfam" id="PF13785">
    <property type="entry name" value="DUF4178"/>
    <property type="match status" value="1"/>
</dbReference>
<feature type="domain" description="DUF4178" evidence="2">
    <location>
        <begin position="6"/>
        <end position="152"/>
    </location>
</feature>
<dbReference type="AlphaFoldDB" id="A0A4R2NTD2"/>
<proteinExistence type="predicted"/>
<dbReference type="RefSeq" id="WP_132794797.1">
    <property type="nucleotide sequence ID" value="NZ_SLXM01000005.1"/>
</dbReference>
<dbReference type="Proteomes" id="UP000294564">
    <property type="component" value="Unassembled WGS sequence"/>
</dbReference>
<comment type="caution">
    <text evidence="3">The sequence shown here is derived from an EMBL/GenBank/DDBJ whole genome shotgun (WGS) entry which is preliminary data.</text>
</comment>
<keyword evidence="1" id="KW-0472">Membrane</keyword>
<evidence type="ECO:0000259" key="2">
    <source>
        <dbReference type="Pfam" id="PF13785"/>
    </source>
</evidence>
<keyword evidence="4" id="KW-1185">Reference proteome</keyword>
<evidence type="ECO:0000313" key="4">
    <source>
        <dbReference type="Proteomes" id="UP000294564"/>
    </source>
</evidence>
<gene>
    <name evidence="3" type="ORF">EV195_105175</name>
</gene>
<keyword evidence="1" id="KW-0812">Transmembrane</keyword>
<dbReference type="InterPro" id="IPR025235">
    <property type="entry name" value="DUF4178"/>
</dbReference>
<evidence type="ECO:0000256" key="1">
    <source>
        <dbReference type="SAM" id="Phobius"/>
    </source>
</evidence>
<dbReference type="EMBL" id="SLXM01000005">
    <property type="protein sequence ID" value="TCP24744.1"/>
    <property type="molecule type" value="Genomic_DNA"/>
</dbReference>
<feature type="transmembrane region" description="Helical" evidence="1">
    <location>
        <begin position="180"/>
        <end position="196"/>
    </location>
</feature>
<sequence length="233" mass="27719">MQELKRGYLFDYKNNTWKVTDIYNIKWDDGSKTTEYQVKNKKGEVRYLMLEFIRKQKPSYTFWEKISNIDSFLKTISKTESDFVSIGTAKFPKKFYYKNVEYNFDERCNGTCTYNYETERVNSLDYTNNDDNKFFAIQLWDDEIEIATGVSILKTQISNIQERTSFISSDSIWSFLEKHLVLYIFALFFLVTFALNKCSKTSWDNNRDLNDSTKVYRNGNSYYRGRSSRGFGK</sequence>